<dbReference type="EMBL" id="LDAU01000275">
    <property type="protein sequence ID" value="KRW98108.1"/>
    <property type="molecule type" value="Genomic_DNA"/>
</dbReference>
<dbReference type="PIRSF" id="PIRSF001771">
    <property type="entry name" value="Cyclin_A_B_D_E"/>
    <property type="match status" value="1"/>
</dbReference>
<dbReference type="OMA" id="MIACASI"/>
<dbReference type="SMART" id="SM00385">
    <property type="entry name" value="CYCLIN"/>
    <property type="match status" value="2"/>
</dbReference>
<proteinExistence type="inferred from homology"/>
<dbReference type="AlphaFoldDB" id="A0A0V0Q7A3"/>
<dbReference type="GO" id="GO:0051301">
    <property type="term" value="P:cell division"/>
    <property type="evidence" value="ECO:0007669"/>
    <property type="project" value="UniProtKB-KW"/>
</dbReference>
<dbReference type="PANTHER" id="PTHR10177">
    <property type="entry name" value="CYCLINS"/>
    <property type="match status" value="1"/>
</dbReference>
<evidence type="ECO:0000259" key="6">
    <source>
        <dbReference type="SMART" id="SM01332"/>
    </source>
</evidence>
<dbReference type="SMART" id="SM01332">
    <property type="entry name" value="Cyclin_C"/>
    <property type="match status" value="1"/>
</dbReference>
<keyword evidence="1" id="KW-0132">Cell division</keyword>
<evidence type="ECO:0000313" key="8">
    <source>
        <dbReference type="Proteomes" id="UP000054937"/>
    </source>
</evidence>
<comment type="caution">
    <text evidence="7">The sequence shown here is derived from an EMBL/GenBank/DDBJ whole genome shotgun (WGS) entry which is preliminary data.</text>
</comment>
<dbReference type="InterPro" id="IPR004367">
    <property type="entry name" value="Cyclin_C-dom"/>
</dbReference>
<sequence>MSNMQTDINEKMRGILLDWLIDVHLKFKLLPETLFITVNVIDRYLSLVDIHRTKLQLVGVAALFIACKYEEVYSVPHIKDLVYVCDKAYTKEEILSMEGQIIEKLDFNLISVSPLRFLDYYTKQIKMDEKNYMLCRYLIEMTLIELKMAKYKPSMIACASIYLVHKIRKNSQPWNEAQMQKNTLYCEQEIRPCAKDLCTLLQTIDKRSTFKSLQRKFSLSQYCENPHNKYKNNSLL</sequence>
<dbReference type="InterPro" id="IPR048258">
    <property type="entry name" value="Cyclins_cyclin-box"/>
</dbReference>
<dbReference type="PROSITE" id="PS00292">
    <property type="entry name" value="CYCLINS"/>
    <property type="match status" value="1"/>
</dbReference>
<dbReference type="OrthoDB" id="5590282at2759"/>
<dbReference type="Pfam" id="PF02984">
    <property type="entry name" value="Cyclin_C"/>
    <property type="match status" value="1"/>
</dbReference>
<dbReference type="Gene3D" id="1.10.472.10">
    <property type="entry name" value="Cyclin-like"/>
    <property type="match status" value="2"/>
</dbReference>
<dbReference type="GO" id="GO:0044772">
    <property type="term" value="P:mitotic cell cycle phase transition"/>
    <property type="evidence" value="ECO:0007669"/>
    <property type="project" value="InterPro"/>
</dbReference>
<accession>A0A0V0Q7A3</accession>
<dbReference type="CDD" id="cd20537">
    <property type="entry name" value="CYCLIN_CCNO-like_rpt2"/>
    <property type="match status" value="1"/>
</dbReference>
<keyword evidence="8" id="KW-1185">Reference proteome</keyword>
<dbReference type="InParanoid" id="A0A0V0Q7A3"/>
<reference evidence="7 8" key="1">
    <citation type="journal article" date="2015" name="Sci. Rep.">
        <title>Genome of the facultative scuticociliatosis pathogen Pseudocohnilembus persalinus provides insight into its virulence through horizontal gene transfer.</title>
        <authorList>
            <person name="Xiong J."/>
            <person name="Wang G."/>
            <person name="Cheng J."/>
            <person name="Tian M."/>
            <person name="Pan X."/>
            <person name="Warren A."/>
            <person name="Jiang C."/>
            <person name="Yuan D."/>
            <person name="Miao W."/>
        </authorList>
    </citation>
    <scope>NUCLEOTIDE SEQUENCE [LARGE SCALE GENOMIC DNA]</scope>
    <source>
        <strain evidence="7">36N120E</strain>
    </source>
</reference>
<dbReference type="InterPro" id="IPR036915">
    <property type="entry name" value="Cyclin-like_sf"/>
</dbReference>
<dbReference type="InterPro" id="IPR006671">
    <property type="entry name" value="Cyclin_N"/>
</dbReference>
<feature type="domain" description="Cyclin-like" evidence="5">
    <location>
        <begin position="116"/>
        <end position="199"/>
    </location>
</feature>
<protein>
    <submittedName>
        <fullName evidence="7">Cyclin-like protein</fullName>
    </submittedName>
</protein>
<dbReference type="InterPro" id="IPR039361">
    <property type="entry name" value="Cyclin"/>
</dbReference>
<comment type="similarity">
    <text evidence="4">Belongs to the cyclin family.</text>
</comment>
<gene>
    <name evidence="7" type="ORF">PPERSA_06004</name>
</gene>
<evidence type="ECO:0000256" key="4">
    <source>
        <dbReference type="RuleBase" id="RU000383"/>
    </source>
</evidence>
<evidence type="ECO:0000256" key="2">
    <source>
        <dbReference type="ARBA" id="ARBA00023127"/>
    </source>
</evidence>
<feature type="domain" description="Cyclin C-terminal" evidence="6">
    <location>
        <begin position="112"/>
        <end position="226"/>
    </location>
</feature>
<dbReference type="GO" id="GO:0016538">
    <property type="term" value="F:cyclin-dependent protein serine/threonine kinase regulator activity"/>
    <property type="evidence" value="ECO:0007669"/>
    <property type="project" value="InterPro"/>
</dbReference>
<dbReference type="Proteomes" id="UP000054937">
    <property type="component" value="Unassembled WGS sequence"/>
</dbReference>
<dbReference type="InterPro" id="IPR013763">
    <property type="entry name" value="Cyclin-like_dom"/>
</dbReference>
<dbReference type="InterPro" id="IPR046965">
    <property type="entry name" value="Cyclin_A/B-like"/>
</dbReference>
<keyword evidence="3" id="KW-0131">Cell cycle</keyword>
<name>A0A0V0Q7A3_PSEPJ</name>
<evidence type="ECO:0000259" key="5">
    <source>
        <dbReference type="SMART" id="SM00385"/>
    </source>
</evidence>
<dbReference type="SUPFAM" id="SSF47954">
    <property type="entry name" value="Cyclin-like"/>
    <property type="match status" value="2"/>
</dbReference>
<dbReference type="FunFam" id="1.10.472.10:FF:000001">
    <property type="entry name" value="G2/mitotic-specific cyclin"/>
    <property type="match status" value="1"/>
</dbReference>
<evidence type="ECO:0000256" key="1">
    <source>
        <dbReference type="ARBA" id="ARBA00022618"/>
    </source>
</evidence>
<evidence type="ECO:0000313" key="7">
    <source>
        <dbReference type="EMBL" id="KRW98108.1"/>
    </source>
</evidence>
<dbReference type="Pfam" id="PF00134">
    <property type="entry name" value="Cyclin_N"/>
    <property type="match status" value="1"/>
</dbReference>
<feature type="domain" description="Cyclin-like" evidence="5">
    <location>
        <begin position="18"/>
        <end position="103"/>
    </location>
</feature>
<keyword evidence="2 4" id="KW-0195">Cyclin</keyword>
<organism evidence="7 8">
    <name type="scientific">Pseudocohnilembus persalinus</name>
    <name type="common">Ciliate</name>
    <dbReference type="NCBI Taxonomy" id="266149"/>
    <lineage>
        <taxon>Eukaryota</taxon>
        <taxon>Sar</taxon>
        <taxon>Alveolata</taxon>
        <taxon>Ciliophora</taxon>
        <taxon>Intramacronucleata</taxon>
        <taxon>Oligohymenophorea</taxon>
        <taxon>Scuticociliatia</taxon>
        <taxon>Philasterida</taxon>
        <taxon>Pseudocohnilembidae</taxon>
        <taxon>Pseudocohnilembus</taxon>
    </lineage>
</organism>
<evidence type="ECO:0000256" key="3">
    <source>
        <dbReference type="ARBA" id="ARBA00023306"/>
    </source>
</evidence>